<dbReference type="AlphaFoldDB" id="A0A9D1F258"/>
<reference evidence="1" key="1">
    <citation type="submission" date="2020-10" db="EMBL/GenBank/DDBJ databases">
        <authorList>
            <person name="Gilroy R."/>
        </authorList>
    </citation>
    <scope>NUCLEOTIDE SEQUENCE</scope>
    <source>
        <strain evidence="1">CHK178-757</strain>
    </source>
</reference>
<sequence>MSHLSAVTAETKAAGRPRQKRLELAARGLEDNEKYEKLQGYYERTIPARNILCYPLSEPESQVDFHEKLSILFEIAQQYRVSANYPSGMLMDHSPRDRSFFAYLEIYEQLDGHPFFRHFPEHTYRCIRREPKALVKVTEDVPDYFKEHPFVTVIEADCITSPVCFRPYPVELQFY</sequence>
<dbReference type="EMBL" id="DVIT01000004">
    <property type="protein sequence ID" value="HIS46113.1"/>
    <property type="molecule type" value="Genomic_DNA"/>
</dbReference>
<name>A0A9D1F258_9FIRM</name>
<organism evidence="1 2">
    <name type="scientific">Candidatus Scybalocola faecigallinarum</name>
    <dbReference type="NCBI Taxonomy" id="2840941"/>
    <lineage>
        <taxon>Bacteria</taxon>
        <taxon>Bacillati</taxon>
        <taxon>Bacillota</taxon>
        <taxon>Clostridia</taxon>
        <taxon>Lachnospirales</taxon>
        <taxon>Lachnospiraceae</taxon>
        <taxon>Lachnospiraceae incertae sedis</taxon>
        <taxon>Candidatus Scybalocola (ex Gilroy et al. 2021)</taxon>
    </lineage>
</organism>
<protein>
    <submittedName>
        <fullName evidence="1">Uncharacterized protein</fullName>
    </submittedName>
</protein>
<evidence type="ECO:0000313" key="2">
    <source>
        <dbReference type="Proteomes" id="UP000823927"/>
    </source>
</evidence>
<proteinExistence type="predicted"/>
<reference evidence="1" key="2">
    <citation type="journal article" date="2021" name="PeerJ">
        <title>Extensive microbial diversity within the chicken gut microbiome revealed by metagenomics and culture.</title>
        <authorList>
            <person name="Gilroy R."/>
            <person name="Ravi A."/>
            <person name="Getino M."/>
            <person name="Pursley I."/>
            <person name="Horton D.L."/>
            <person name="Alikhan N.F."/>
            <person name="Baker D."/>
            <person name="Gharbi K."/>
            <person name="Hall N."/>
            <person name="Watson M."/>
            <person name="Adriaenssens E.M."/>
            <person name="Foster-Nyarko E."/>
            <person name="Jarju S."/>
            <person name="Secka A."/>
            <person name="Antonio M."/>
            <person name="Oren A."/>
            <person name="Chaudhuri R.R."/>
            <person name="La Ragione R."/>
            <person name="Hildebrand F."/>
            <person name="Pallen M.J."/>
        </authorList>
    </citation>
    <scope>NUCLEOTIDE SEQUENCE</scope>
    <source>
        <strain evidence="1">CHK178-757</strain>
    </source>
</reference>
<evidence type="ECO:0000313" key="1">
    <source>
        <dbReference type="EMBL" id="HIS46113.1"/>
    </source>
</evidence>
<gene>
    <name evidence="1" type="ORF">IAB46_00890</name>
</gene>
<comment type="caution">
    <text evidence="1">The sequence shown here is derived from an EMBL/GenBank/DDBJ whole genome shotgun (WGS) entry which is preliminary data.</text>
</comment>
<dbReference type="Proteomes" id="UP000823927">
    <property type="component" value="Unassembled WGS sequence"/>
</dbReference>
<accession>A0A9D1F258</accession>